<reference evidence="1" key="1">
    <citation type="submission" date="2023-03" db="EMBL/GenBank/DDBJ databases">
        <title>Massive genome expansion in bonnet fungi (Mycena s.s.) driven by repeated elements and novel gene families across ecological guilds.</title>
        <authorList>
            <consortium name="Lawrence Berkeley National Laboratory"/>
            <person name="Harder C.B."/>
            <person name="Miyauchi S."/>
            <person name="Viragh M."/>
            <person name="Kuo A."/>
            <person name="Thoen E."/>
            <person name="Andreopoulos B."/>
            <person name="Lu D."/>
            <person name="Skrede I."/>
            <person name="Drula E."/>
            <person name="Henrissat B."/>
            <person name="Morin E."/>
            <person name="Kohler A."/>
            <person name="Barry K."/>
            <person name="LaButti K."/>
            <person name="Morin E."/>
            <person name="Salamov A."/>
            <person name="Lipzen A."/>
            <person name="Mereny Z."/>
            <person name="Hegedus B."/>
            <person name="Baldrian P."/>
            <person name="Stursova M."/>
            <person name="Weitz H."/>
            <person name="Taylor A."/>
            <person name="Grigoriev I.V."/>
            <person name="Nagy L.G."/>
            <person name="Martin F."/>
            <person name="Kauserud H."/>
        </authorList>
    </citation>
    <scope>NUCLEOTIDE SEQUENCE</scope>
    <source>
        <strain evidence="1">CBHHK067</strain>
    </source>
</reference>
<organism evidence="1 2">
    <name type="scientific">Mycena rosella</name>
    <name type="common">Pink bonnet</name>
    <name type="synonym">Agaricus rosellus</name>
    <dbReference type="NCBI Taxonomy" id="1033263"/>
    <lineage>
        <taxon>Eukaryota</taxon>
        <taxon>Fungi</taxon>
        <taxon>Dikarya</taxon>
        <taxon>Basidiomycota</taxon>
        <taxon>Agaricomycotina</taxon>
        <taxon>Agaricomycetes</taxon>
        <taxon>Agaricomycetidae</taxon>
        <taxon>Agaricales</taxon>
        <taxon>Marasmiineae</taxon>
        <taxon>Mycenaceae</taxon>
        <taxon>Mycena</taxon>
    </lineage>
</organism>
<protein>
    <submittedName>
        <fullName evidence="1">Uncharacterized protein</fullName>
    </submittedName>
</protein>
<comment type="caution">
    <text evidence="1">The sequence shown here is derived from an EMBL/GenBank/DDBJ whole genome shotgun (WGS) entry which is preliminary data.</text>
</comment>
<evidence type="ECO:0000313" key="2">
    <source>
        <dbReference type="Proteomes" id="UP001221757"/>
    </source>
</evidence>
<dbReference type="Proteomes" id="UP001221757">
    <property type="component" value="Unassembled WGS sequence"/>
</dbReference>
<name>A0AAD7D9P5_MYCRO</name>
<dbReference type="EMBL" id="JARKIE010000120">
    <property type="protein sequence ID" value="KAJ7681270.1"/>
    <property type="molecule type" value="Genomic_DNA"/>
</dbReference>
<gene>
    <name evidence="1" type="ORF">B0H17DRAFT_1205938</name>
</gene>
<accession>A0AAD7D9P5</accession>
<keyword evidence="2" id="KW-1185">Reference proteome</keyword>
<sequence length="81" mass="9463">MEMGADFYGAVRYALLVQFGDDREIIHMEKVGHFAIDKATATAYPFCEDYWNLFRKEVDICCCEGWVHEAEKRDTFSKIET</sequence>
<evidence type="ECO:0000313" key="1">
    <source>
        <dbReference type="EMBL" id="KAJ7681270.1"/>
    </source>
</evidence>
<proteinExistence type="predicted"/>
<dbReference type="AlphaFoldDB" id="A0AAD7D9P5"/>